<keyword evidence="3" id="KW-1185">Reference proteome</keyword>
<evidence type="ECO:0000313" key="2">
    <source>
        <dbReference type="EMBL" id="KAH3804684.1"/>
    </source>
</evidence>
<evidence type="ECO:0000256" key="1">
    <source>
        <dbReference type="SAM" id="Coils"/>
    </source>
</evidence>
<reference evidence="2" key="2">
    <citation type="submission" date="2020-11" db="EMBL/GenBank/DDBJ databases">
        <authorList>
            <person name="McCartney M.A."/>
            <person name="Auch B."/>
            <person name="Kono T."/>
            <person name="Mallez S."/>
            <person name="Becker A."/>
            <person name="Gohl D.M."/>
            <person name="Silverstein K.A.T."/>
            <person name="Koren S."/>
            <person name="Bechman K.B."/>
            <person name="Herman A."/>
            <person name="Abrahante J.E."/>
            <person name="Garbe J."/>
        </authorList>
    </citation>
    <scope>NUCLEOTIDE SEQUENCE</scope>
    <source>
        <strain evidence="2">Duluth1</strain>
        <tissue evidence="2">Whole animal</tissue>
    </source>
</reference>
<dbReference type="AlphaFoldDB" id="A0A9D4FSM4"/>
<comment type="caution">
    <text evidence="2">The sequence shown here is derived from an EMBL/GenBank/DDBJ whole genome shotgun (WGS) entry which is preliminary data.</text>
</comment>
<name>A0A9D4FSM4_DREPO</name>
<proteinExistence type="predicted"/>
<evidence type="ECO:0000313" key="3">
    <source>
        <dbReference type="Proteomes" id="UP000828390"/>
    </source>
</evidence>
<protein>
    <submittedName>
        <fullName evidence="2">Uncharacterized protein</fullName>
    </submittedName>
</protein>
<accession>A0A9D4FSM4</accession>
<keyword evidence="1" id="KW-0175">Coiled coil</keyword>
<dbReference type="EMBL" id="JAIWYP010000006">
    <property type="protein sequence ID" value="KAH3804684.1"/>
    <property type="molecule type" value="Genomic_DNA"/>
</dbReference>
<dbReference type="Proteomes" id="UP000828390">
    <property type="component" value="Unassembled WGS sequence"/>
</dbReference>
<organism evidence="2 3">
    <name type="scientific">Dreissena polymorpha</name>
    <name type="common">Zebra mussel</name>
    <name type="synonym">Mytilus polymorpha</name>
    <dbReference type="NCBI Taxonomy" id="45954"/>
    <lineage>
        <taxon>Eukaryota</taxon>
        <taxon>Metazoa</taxon>
        <taxon>Spiralia</taxon>
        <taxon>Lophotrochozoa</taxon>
        <taxon>Mollusca</taxon>
        <taxon>Bivalvia</taxon>
        <taxon>Autobranchia</taxon>
        <taxon>Heteroconchia</taxon>
        <taxon>Euheterodonta</taxon>
        <taxon>Imparidentia</taxon>
        <taxon>Neoheterodontei</taxon>
        <taxon>Myida</taxon>
        <taxon>Dreissenoidea</taxon>
        <taxon>Dreissenidae</taxon>
        <taxon>Dreissena</taxon>
    </lineage>
</organism>
<gene>
    <name evidence="2" type="ORF">DPMN_132972</name>
</gene>
<reference evidence="2" key="1">
    <citation type="journal article" date="2019" name="bioRxiv">
        <title>The Genome of the Zebra Mussel, Dreissena polymorpha: A Resource for Invasive Species Research.</title>
        <authorList>
            <person name="McCartney M.A."/>
            <person name="Auch B."/>
            <person name="Kono T."/>
            <person name="Mallez S."/>
            <person name="Zhang Y."/>
            <person name="Obille A."/>
            <person name="Becker A."/>
            <person name="Abrahante J.E."/>
            <person name="Garbe J."/>
            <person name="Badalamenti J.P."/>
            <person name="Herman A."/>
            <person name="Mangelson H."/>
            <person name="Liachko I."/>
            <person name="Sullivan S."/>
            <person name="Sone E.D."/>
            <person name="Koren S."/>
            <person name="Silverstein K.A.T."/>
            <person name="Beckman K.B."/>
            <person name="Gohl D.M."/>
        </authorList>
    </citation>
    <scope>NUCLEOTIDE SEQUENCE</scope>
    <source>
        <strain evidence="2">Duluth1</strain>
        <tissue evidence="2">Whole animal</tissue>
    </source>
</reference>
<sequence>MNVSQQTTIKELQTTAENLRNRLAQLEENAALCMPCAELSLGPYPEDTPDVAQLLKHVKNGQQICCAKTAIFLNLVGISHVLRGCQNMT</sequence>
<feature type="coiled-coil region" evidence="1">
    <location>
        <begin position="2"/>
        <end position="29"/>
    </location>
</feature>